<feature type="non-terminal residue" evidence="1">
    <location>
        <position position="1"/>
    </location>
</feature>
<proteinExistence type="predicted"/>
<evidence type="ECO:0000313" key="1">
    <source>
        <dbReference type="EMBL" id="CAG8849432.1"/>
    </source>
</evidence>
<protein>
    <submittedName>
        <fullName evidence="1">7543_t:CDS:1</fullName>
    </submittedName>
</protein>
<name>A0ACA9SWQ8_9GLOM</name>
<dbReference type="Proteomes" id="UP000789920">
    <property type="component" value="Unassembled WGS sequence"/>
</dbReference>
<keyword evidence="2" id="KW-1185">Reference proteome</keyword>
<gene>
    <name evidence="1" type="ORF">RPERSI_LOCUS35587</name>
</gene>
<reference evidence="1" key="1">
    <citation type="submission" date="2021-06" db="EMBL/GenBank/DDBJ databases">
        <authorList>
            <person name="Kallberg Y."/>
            <person name="Tangrot J."/>
            <person name="Rosling A."/>
        </authorList>
    </citation>
    <scope>NUCLEOTIDE SEQUENCE</scope>
    <source>
        <strain evidence="1">MA461A</strain>
    </source>
</reference>
<sequence length="131" mass="14568">CFEHGDVAWFREGRLNASYNCVDRHALKNPDKVAIIYEADEPGHDRKITYGELLRDVCRFANVLKAYACARIGAVHSVVFAGFSSDSLRGRILDASSRFVITADEGRRGGRTIHTKQIVDEALSGCPDVER</sequence>
<feature type="non-terminal residue" evidence="1">
    <location>
        <position position="131"/>
    </location>
</feature>
<evidence type="ECO:0000313" key="2">
    <source>
        <dbReference type="Proteomes" id="UP000789920"/>
    </source>
</evidence>
<accession>A0ACA9SWQ8</accession>
<dbReference type="EMBL" id="CAJVQC010165472">
    <property type="protein sequence ID" value="CAG8849432.1"/>
    <property type="molecule type" value="Genomic_DNA"/>
</dbReference>
<comment type="caution">
    <text evidence="1">The sequence shown here is derived from an EMBL/GenBank/DDBJ whole genome shotgun (WGS) entry which is preliminary data.</text>
</comment>
<organism evidence="1 2">
    <name type="scientific">Racocetra persica</name>
    <dbReference type="NCBI Taxonomy" id="160502"/>
    <lineage>
        <taxon>Eukaryota</taxon>
        <taxon>Fungi</taxon>
        <taxon>Fungi incertae sedis</taxon>
        <taxon>Mucoromycota</taxon>
        <taxon>Glomeromycotina</taxon>
        <taxon>Glomeromycetes</taxon>
        <taxon>Diversisporales</taxon>
        <taxon>Gigasporaceae</taxon>
        <taxon>Racocetra</taxon>
    </lineage>
</organism>